<feature type="compositionally biased region" description="Polar residues" evidence="1">
    <location>
        <begin position="143"/>
        <end position="167"/>
    </location>
</feature>
<evidence type="ECO:0000313" key="2">
    <source>
        <dbReference type="EMBL" id="JAA64296.1"/>
    </source>
</evidence>
<protein>
    <submittedName>
        <fullName evidence="2">Uncharacterized protein</fullName>
    </submittedName>
</protein>
<name>L7MJA9_RHIPC</name>
<feature type="region of interest" description="Disordered" evidence="1">
    <location>
        <begin position="60"/>
        <end position="110"/>
    </location>
</feature>
<feature type="region of interest" description="Disordered" evidence="1">
    <location>
        <begin position="400"/>
        <end position="584"/>
    </location>
</feature>
<evidence type="ECO:0000256" key="1">
    <source>
        <dbReference type="SAM" id="MobiDB-lite"/>
    </source>
</evidence>
<feature type="region of interest" description="Disordered" evidence="1">
    <location>
        <begin position="143"/>
        <end position="177"/>
    </location>
</feature>
<proteinExistence type="evidence at transcript level"/>
<feature type="non-terminal residue" evidence="2">
    <location>
        <position position="1"/>
    </location>
</feature>
<accession>L7MJA9</accession>
<sequence>YKTQKPLQEGCVLRALRASWISVTAASAPTKTPDCPGTSLPASKIPVHKVSKPARTLLRPKSLGVKAQKRRNPHSEDAPGVRSRLGLTKHPRRPDTGAGATPATGDPNALVSMMPTAFDMDTAPPLCVTDAIQPPSVQITVLSQTPAATPSASEAQTSNQQASQRSSLPKCGNARPPPQRLAKCTTIVVKFQGYVDITRVNFGAFCQGILHAVQATATEKEDSYIKRRDVQNLIVFQTFRDTIAHRLLQCTNIIVSGTTYPIRCYNGFDNTYSRGVIHGIYPDITEDTVGSELTIQGRTIANVRRLGTINTVLVIVEGEELPRHAQLFSGVYNIYPERRKAAQCSSCQELGHRADVCRNRRTFVRCPHCSKTLPPEQEASEQSHECEQYCFLCDQHNHSQTSPNCSRNTVSIPRRNQAAEDSANTPQYSQPSADVEAWPSLPSPALHTSNRFAPLQDTSPPRSPSGDRASSRSRSTSTSRSRSKNRGPPRQKKPSSHQPKPPTTTSTQPKASPGHHGKPQNATGTARGPSGCHQGSMQPSPGAGSSPPHKVLRWEERNGESSTHQVSGPGLHTTRHPHTTNTNSHTDIRQLVHEILPQILPSIIQQAVQQVLQQALAPLNARFTQLEQAIASTQAPPHNG</sequence>
<feature type="compositionally biased region" description="Low complexity" evidence="1">
    <location>
        <begin position="503"/>
        <end position="512"/>
    </location>
</feature>
<reference evidence="2" key="2">
    <citation type="journal article" date="2015" name="J. Proteomics">
        <title>Sexual differences in the sialomes of the zebra tick, Rhipicephalus pulchellus.</title>
        <authorList>
            <person name="Tan A.W."/>
            <person name="Francischetti I.M."/>
            <person name="Slovak M."/>
            <person name="Kini R.M."/>
            <person name="Ribeiro J.M."/>
        </authorList>
    </citation>
    <scope>NUCLEOTIDE SEQUENCE</scope>
    <source>
        <tissue evidence="2">Salivary gland</tissue>
    </source>
</reference>
<feature type="compositionally biased region" description="Polar residues" evidence="1">
    <location>
        <begin position="400"/>
        <end position="411"/>
    </location>
</feature>
<feature type="compositionally biased region" description="Basic residues" evidence="1">
    <location>
        <begin position="481"/>
        <end position="495"/>
    </location>
</feature>
<organism evidence="2">
    <name type="scientific">Rhipicephalus pulchellus</name>
    <name type="common">Yellow backed tick</name>
    <name type="synonym">Dermacentor pulchellus</name>
    <dbReference type="NCBI Taxonomy" id="72859"/>
    <lineage>
        <taxon>Eukaryota</taxon>
        <taxon>Metazoa</taxon>
        <taxon>Ecdysozoa</taxon>
        <taxon>Arthropoda</taxon>
        <taxon>Chelicerata</taxon>
        <taxon>Arachnida</taxon>
        <taxon>Acari</taxon>
        <taxon>Parasitiformes</taxon>
        <taxon>Ixodida</taxon>
        <taxon>Ixodoidea</taxon>
        <taxon>Ixodidae</taxon>
        <taxon>Rhipicephalinae</taxon>
        <taxon>Rhipicephalus</taxon>
        <taxon>Rhipicephalus</taxon>
    </lineage>
</organism>
<feature type="compositionally biased region" description="Low complexity" evidence="1">
    <location>
        <begin position="464"/>
        <end position="480"/>
    </location>
</feature>
<dbReference type="AlphaFoldDB" id="L7MJA9"/>
<dbReference type="EMBL" id="GACK01000738">
    <property type="protein sequence ID" value="JAA64296.1"/>
    <property type="molecule type" value="mRNA"/>
</dbReference>
<feature type="compositionally biased region" description="Polar residues" evidence="1">
    <location>
        <begin position="422"/>
        <end position="432"/>
    </location>
</feature>
<reference evidence="2" key="1">
    <citation type="submission" date="2012-11" db="EMBL/GenBank/DDBJ databases">
        <authorList>
            <person name="Lucero-Rivera Y.E."/>
            <person name="Tovar-Ramirez D."/>
        </authorList>
    </citation>
    <scope>NUCLEOTIDE SEQUENCE</scope>
    <source>
        <tissue evidence="2">Salivary gland</tissue>
    </source>
</reference>